<keyword evidence="1" id="KW-1133">Transmembrane helix</keyword>
<dbReference type="InterPro" id="IPR011990">
    <property type="entry name" value="TPR-like_helical_dom_sf"/>
</dbReference>
<accession>A0A0K6GXC1</accession>
<keyword evidence="3" id="KW-1185">Reference proteome</keyword>
<keyword evidence="1" id="KW-0812">Transmembrane</keyword>
<dbReference type="EMBL" id="CYHA01000003">
    <property type="protein sequence ID" value="CUA83392.1"/>
    <property type="molecule type" value="Genomic_DNA"/>
</dbReference>
<sequence>MSALDTLAELTASVPPLTGGVAVLALLGALWWSRRRHAAQADRLVPPLRTAPVVPAPEPEQPDPLSELIPALPERAPHAGQSEPTPFMDEPLPAGEAEVALPSVAIGVSEADLLTEAEVFLQFGYTDRAADTLRRYVDQTSGATHELTRLLGLYLELERIDDYGEILERLADLDIMTPSSLEEAVLAGLQRAPSTLALRVFAEERLGWDVDTVACRLGHPLTVEPTPSVPSAPVDTGPLAAAPRPLEGSLVLVEGDMPLAPPSAEERRALLGLAQRPRTARLLAAAGATREAVHAYRQALPAAQRPLSLLIDLLHLHYRHRDLPAYAKDAWHSFTLLGQYGHPLRERLLRMGFALGTHPVLEGLAEADSPAALEHLGRVHGYVAVPAPAPMGTPLVAVEGPAPSAVEAGQDPLEEAESYLAFGQTDLALAELEQAVAANPEDARCYPLLLDLYERLEASEQLHRLVDELRRRHLRPPREAAQRISQLRQRWRMDDDSTLMMEEEGNDAG</sequence>
<dbReference type="Proteomes" id="UP000243535">
    <property type="component" value="Unassembled WGS sequence"/>
</dbReference>
<proteinExistence type="predicted"/>
<dbReference type="AlphaFoldDB" id="A0A0K6GXC1"/>
<reference evidence="3" key="1">
    <citation type="submission" date="2015-08" db="EMBL/GenBank/DDBJ databases">
        <authorList>
            <person name="Varghese N."/>
        </authorList>
    </citation>
    <scope>NUCLEOTIDE SEQUENCE [LARGE SCALE GENOMIC DNA]</scope>
    <source>
        <strain evidence="3">DSM 17901</strain>
    </source>
</reference>
<feature type="transmembrane region" description="Helical" evidence="1">
    <location>
        <begin position="12"/>
        <end position="33"/>
    </location>
</feature>
<dbReference type="STRING" id="375574.GCA_001418035_01511"/>
<gene>
    <name evidence="2" type="ORF">Ga0061063_1720</name>
</gene>
<dbReference type="OrthoDB" id="8605970at2"/>
<evidence type="ECO:0000313" key="2">
    <source>
        <dbReference type="EMBL" id="CUA83392.1"/>
    </source>
</evidence>
<dbReference type="SUPFAM" id="SSF48452">
    <property type="entry name" value="TPR-like"/>
    <property type="match status" value="1"/>
</dbReference>
<evidence type="ECO:0000313" key="3">
    <source>
        <dbReference type="Proteomes" id="UP000243535"/>
    </source>
</evidence>
<dbReference type="RefSeq" id="WP_054286067.1">
    <property type="nucleotide sequence ID" value="NZ_CYHA01000003.1"/>
</dbReference>
<protein>
    <submittedName>
        <fullName evidence="2">Uncharacterized protein</fullName>
    </submittedName>
</protein>
<name>A0A0K6GXC1_9NEIS</name>
<organism evidence="2 3">
    <name type="scientific">Gulbenkiania indica</name>
    <dbReference type="NCBI Taxonomy" id="375574"/>
    <lineage>
        <taxon>Bacteria</taxon>
        <taxon>Pseudomonadati</taxon>
        <taxon>Pseudomonadota</taxon>
        <taxon>Betaproteobacteria</taxon>
        <taxon>Neisseriales</taxon>
        <taxon>Chromobacteriaceae</taxon>
        <taxon>Gulbenkiania</taxon>
    </lineage>
</organism>
<evidence type="ECO:0000256" key="1">
    <source>
        <dbReference type="SAM" id="Phobius"/>
    </source>
</evidence>
<keyword evidence="1" id="KW-0472">Membrane</keyword>